<reference evidence="2" key="2">
    <citation type="submission" date="2020-09" db="EMBL/GenBank/DDBJ databases">
        <authorList>
            <person name="Sun Q."/>
            <person name="Zhou Y."/>
        </authorList>
    </citation>
    <scope>NUCLEOTIDE SEQUENCE</scope>
    <source>
        <strain evidence="2">CGMCC 1.15254</strain>
    </source>
</reference>
<dbReference type="Gene3D" id="3.60.15.10">
    <property type="entry name" value="Ribonuclease Z/Hydroxyacylglutathione hydrolase-like"/>
    <property type="match status" value="1"/>
</dbReference>
<comment type="caution">
    <text evidence="2">The sequence shown here is derived from an EMBL/GenBank/DDBJ whole genome shotgun (WGS) entry which is preliminary data.</text>
</comment>
<evidence type="ECO:0000313" key="2">
    <source>
        <dbReference type="EMBL" id="GGF62508.1"/>
    </source>
</evidence>
<dbReference type="RefSeq" id="WP_188663555.1">
    <property type="nucleotide sequence ID" value="NZ_BMHV01000009.1"/>
</dbReference>
<gene>
    <name evidence="2" type="ORF">GCM10011332_15460</name>
</gene>
<evidence type="ECO:0000313" key="3">
    <source>
        <dbReference type="Proteomes" id="UP000632498"/>
    </source>
</evidence>
<dbReference type="PANTHER" id="PTHR46018">
    <property type="entry name" value="ZINC PHOSPHODIESTERASE ELAC PROTEIN 1"/>
    <property type="match status" value="1"/>
</dbReference>
<keyword evidence="3" id="KW-1185">Reference proteome</keyword>
<dbReference type="GO" id="GO:0042781">
    <property type="term" value="F:3'-tRNA processing endoribonuclease activity"/>
    <property type="evidence" value="ECO:0007669"/>
    <property type="project" value="TreeGrafter"/>
</dbReference>
<proteinExistence type="predicted"/>
<dbReference type="SUPFAM" id="SSF56281">
    <property type="entry name" value="Metallo-hydrolase/oxidoreductase"/>
    <property type="match status" value="1"/>
</dbReference>
<dbReference type="InterPro" id="IPR001279">
    <property type="entry name" value="Metallo-B-lactamas"/>
</dbReference>
<dbReference type="CDD" id="cd07740">
    <property type="entry name" value="metallo-hydrolase-like_MBL-fold"/>
    <property type="match status" value="1"/>
</dbReference>
<dbReference type="EMBL" id="BMHV01000009">
    <property type="protein sequence ID" value="GGF62508.1"/>
    <property type="molecule type" value="Genomic_DNA"/>
</dbReference>
<feature type="domain" description="Metallo-beta-lactamase" evidence="1">
    <location>
        <begin position="21"/>
        <end position="222"/>
    </location>
</feature>
<sequence length="247" mass="27888">MSLVDVQFLGSGDAFGTGGRFNTCFHVLGQKNSFLIDCGASSLIAMRKFNVDPDSIEAIFLTHLHGDHFAGVVFFLMDARYVSKRTRPLIIAGPRGVKKRVIEAMNALYPGCWDKGIDFDVFFVELKLGQPQGLNGIKVQAFQARHLLDENDFILRFEVEGKTIVYSGDTGWTDHLVTAAQFSDLFICECYLYDQQCEFHMDYMTLQENKHRFNTRNLVLTHLGPDALAQKKQMEDQTAFDGLIISI</sequence>
<dbReference type="Proteomes" id="UP000632498">
    <property type="component" value="Unassembled WGS sequence"/>
</dbReference>
<name>A0A917F9G7_9PROT</name>
<reference evidence="2" key="1">
    <citation type="journal article" date="2014" name="Int. J. Syst. Evol. Microbiol.">
        <title>Complete genome sequence of Corynebacterium casei LMG S-19264T (=DSM 44701T), isolated from a smear-ripened cheese.</title>
        <authorList>
            <consortium name="US DOE Joint Genome Institute (JGI-PGF)"/>
            <person name="Walter F."/>
            <person name="Albersmeier A."/>
            <person name="Kalinowski J."/>
            <person name="Ruckert C."/>
        </authorList>
    </citation>
    <scope>NUCLEOTIDE SEQUENCE</scope>
    <source>
        <strain evidence="2">CGMCC 1.15254</strain>
    </source>
</reference>
<dbReference type="PANTHER" id="PTHR46018:SF7">
    <property type="entry name" value="RIBONUCLEASE Z"/>
    <property type="match status" value="1"/>
</dbReference>
<dbReference type="Pfam" id="PF23023">
    <property type="entry name" value="Anti-Pycsar_Apyc1"/>
    <property type="match status" value="1"/>
</dbReference>
<dbReference type="InterPro" id="IPR036866">
    <property type="entry name" value="RibonucZ/Hydroxyglut_hydro"/>
</dbReference>
<evidence type="ECO:0000259" key="1">
    <source>
        <dbReference type="SMART" id="SM00849"/>
    </source>
</evidence>
<protein>
    <submittedName>
        <fullName evidence="2">MBL fold metallo-hydrolase</fullName>
    </submittedName>
</protein>
<dbReference type="AlphaFoldDB" id="A0A917F9G7"/>
<organism evidence="2 3">
    <name type="scientific">Terasakiella brassicae</name>
    <dbReference type="NCBI Taxonomy" id="1634917"/>
    <lineage>
        <taxon>Bacteria</taxon>
        <taxon>Pseudomonadati</taxon>
        <taxon>Pseudomonadota</taxon>
        <taxon>Alphaproteobacteria</taxon>
        <taxon>Rhodospirillales</taxon>
        <taxon>Terasakiellaceae</taxon>
        <taxon>Terasakiella</taxon>
    </lineage>
</organism>
<accession>A0A917F9G7</accession>
<dbReference type="SMART" id="SM00849">
    <property type="entry name" value="Lactamase_B"/>
    <property type="match status" value="1"/>
</dbReference>